<keyword evidence="3" id="KW-0804">Transcription</keyword>
<dbReference type="EMBL" id="HG793203">
    <property type="protein sequence ID" value="CRL31055.1"/>
    <property type="molecule type" value="Genomic_DNA"/>
</dbReference>
<dbReference type="SMART" id="SM00066">
    <property type="entry name" value="GAL4"/>
    <property type="match status" value="1"/>
</dbReference>
<reference evidence="7 8" key="1">
    <citation type="journal article" date="2014" name="Nat. Commun.">
        <title>Multiple recent horizontal transfers of a large genomic region in cheese making fungi.</title>
        <authorList>
            <person name="Cheeseman K."/>
            <person name="Ropars J."/>
            <person name="Renault P."/>
            <person name="Dupont J."/>
            <person name="Gouzy J."/>
            <person name="Branca A."/>
            <person name="Abraham A.L."/>
            <person name="Ceppi M."/>
            <person name="Conseiller E."/>
            <person name="Debuchy R."/>
            <person name="Malagnac F."/>
            <person name="Goarin A."/>
            <person name="Silar P."/>
            <person name="Lacoste S."/>
            <person name="Sallet E."/>
            <person name="Bensimon A."/>
            <person name="Giraud T."/>
            <person name="Brygoo Y."/>
        </authorList>
    </citation>
    <scope>NUCLEOTIDE SEQUENCE [LARGE SCALE GENOMIC DNA]</scope>
    <source>
        <strain evidence="8">FM 013</strain>
    </source>
</reference>
<evidence type="ECO:0000313" key="8">
    <source>
        <dbReference type="Proteomes" id="UP000053732"/>
    </source>
</evidence>
<organism evidence="7 8">
    <name type="scientific">Penicillium camemberti (strain FM 013)</name>
    <dbReference type="NCBI Taxonomy" id="1429867"/>
    <lineage>
        <taxon>Eukaryota</taxon>
        <taxon>Fungi</taxon>
        <taxon>Dikarya</taxon>
        <taxon>Ascomycota</taxon>
        <taxon>Pezizomycotina</taxon>
        <taxon>Eurotiomycetes</taxon>
        <taxon>Eurotiomycetidae</taxon>
        <taxon>Eurotiales</taxon>
        <taxon>Aspergillaceae</taxon>
        <taxon>Penicillium</taxon>
    </lineage>
</organism>
<keyword evidence="1" id="KW-0805">Transcription regulation</keyword>
<gene>
    <name evidence="7" type="ORF">PCAMFM013_S070g000004</name>
</gene>
<dbReference type="PROSITE" id="PS00463">
    <property type="entry name" value="ZN2_CY6_FUNGAL_1"/>
    <property type="match status" value="1"/>
</dbReference>
<evidence type="ECO:0000256" key="1">
    <source>
        <dbReference type="ARBA" id="ARBA00023015"/>
    </source>
</evidence>
<proteinExistence type="predicted"/>
<name>A0A0G4PXD7_PENC3</name>
<evidence type="ECO:0000256" key="2">
    <source>
        <dbReference type="ARBA" id="ARBA00023125"/>
    </source>
</evidence>
<feature type="region of interest" description="Disordered" evidence="5">
    <location>
        <begin position="20"/>
        <end position="43"/>
    </location>
</feature>
<feature type="compositionally biased region" description="Polar residues" evidence="5">
    <location>
        <begin position="23"/>
        <end position="33"/>
    </location>
</feature>
<dbReference type="AlphaFoldDB" id="A0A0G4PXD7"/>
<evidence type="ECO:0000256" key="5">
    <source>
        <dbReference type="SAM" id="MobiDB-lite"/>
    </source>
</evidence>
<protein>
    <submittedName>
        <fullName evidence="7">Fungal transcriptional regulatory protein, N-terminal</fullName>
    </submittedName>
</protein>
<dbReference type="GO" id="GO:0003677">
    <property type="term" value="F:DNA binding"/>
    <property type="evidence" value="ECO:0007669"/>
    <property type="project" value="UniProtKB-KW"/>
</dbReference>
<evidence type="ECO:0000259" key="6">
    <source>
        <dbReference type="PROSITE" id="PS50048"/>
    </source>
</evidence>
<dbReference type="PROSITE" id="PS50048">
    <property type="entry name" value="ZN2_CY6_FUNGAL_2"/>
    <property type="match status" value="1"/>
</dbReference>
<dbReference type="Pfam" id="PF00172">
    <property type="entry name" value="Zn_clus"/>
    <property type="match status" value="1"/>
</dbReference>
<evidence type="ECO:0000256" key="3">
    <source>
        <dbReference type="ARBA" id="ARBA00023163"/>
    </source>
</evidence>
<dbReference type="InterPro" id="IPR036864">
    <property type="entry name" value="Zn2-C6_fun-type_DNA-bd_sf"/>
</dbReference>
<keyword evidence="8" id="KW-1185">Reference proteome</keyword>
<dbReference type="InterPro" id="IPR001138">
    <property type="entry name" value="Zn2Cys6_DnaBD"/>
</dbReference>
<sequence>MATLFCPPPRLERGYHQHFPSLQYPSPNFGQQQHPPPRYSPSQYANSRYTPLPNTASIHAHQGHASYRLPPPSRSYRPDLFSQVQAPRGTYQAAAPRQRTAVACRRCRRRKIPCSGFKTSAGGRCSNCFKYNQHCILIPATSQTQAFVPAHAAYPRLLTGPNGPAAPGPEGPGGYGGPSVLYGAHGQPLPPQHKPQDHETILLPPQWIYYQDGTTPNRWCPLQPISLDMLGMVKQPFPPSAKGKDNRCNVLIA</sequence>
<dbReference type="SUPFAM" id="SSF57701">
    <property type="entry name" value="Zn2/Cys6 DNA-binding domain"/>
    <property type="match status" value="1"/>
</dbReference>
<feature type="region of interest" description="Disordered" evidence="5">
    <location>
        <begin position="161"/>
        <end position="195"/>
    </location>
</feature>
<dbReference type="Proteomes" id="UP000053732">
    <property type="component" value="Unassembled WGS sequence"/>
</dbReference>
<keyword evidence="4" id="KW-0539">Nucleus</keyword>
<feature type="domain" description="Zn(2)-C6 fungal-type" evidence="6">
    <location>
        <begin position="103"/>
        <end position="137"/>
    </location>
</feature>
<accession>A0A0G4PXD7</accession>
<keyword evidence="2" id="KW-0238">DNA-binding</keyword>
<evidence type="ECO:0000256" key="4">
    <source>
        <dbReference type="ARBA" id="ARBA00023242"/>
    </source>
</evidence>
<dbReference type="GO" id="GO:0008270">
    <property type="term" value="F:zinc ion binding"/>
    <property type="evidence" value="ECO:0007669"/>
    <property type="project" value="InterPro"/>
</dbReference>
<evidence type="ECO:0000313" key="7">
    <source>
        <dbReference type="EMBL" id="CRL31055.1"/>
    </source>
</evidence>
<dbReference type="Gene3D" id="4.10.240.10">
    <property type="entry name" value="Zn(2)-C6 fungal-type DNA-binding domain"/>
    <property type="match status" value="1"/>
</dbReference>
<dbReference type="STRING" id="1429867.A0A0G4PXD7"/>
<dbReference type="GO" id="GO:0000981">
    <property type="term" value="F:DNA-binding transcription factor activity, RNA polymerase II-specific"/>
    <property type="evidence" value="ECO:0007669"/>
    <property type="project" value="InterPro"/>
</dbReference>